<name>A0A370TK97_9HELO</name>
<feature type="transmembrane region" description="Helical" evidence="1">
    <location>
        <begin position="53"/>
        <end position="73"/>
    </location>
</feature>
<dbReference type="RefSeq" id="XP_031868605.1">
    <property type="nucleotide sequence ID" value="XM_032015184.1"/>
</dbReference>
<evidence type="ECO:0008006" key="5">
    <source>
        <dbReference type="Google" id="ProtNLM"/>
    </source>
</evidence>
<keyword evidence="4" id="KW-1185">Reference proteome</keyword>
<dbReference type="AlphaFoldDB" id="A0A370TK97"/>
<comment type="caution">
    <text evidence="3">The sequence shown here is derived from an EMBL/GenBank/DDBJ whole genome shotgun (WGS) entry which is preliminary data.</text>
</comment>
<feature type="transmembrane region" description="Helical" evidence="1">
    <location>
        <begin position="85"/>
        <end position="113"/>
    </location>
</feature>
<evidence type="ECO:0000313" key="3">
    <source>
        <dbReference type="EMBL" id="RDL35949.1"/>
    </source>
</evidence>
<organism evidence="3 4">
    <name type="scientific">Venustampulla echinocandica</name>
    <dbReference type="NCBI Taxonomy" id="2656787"/>
    <lineage>
        <taxon>Eukaryota</taxon>
        <taxon>Fungi</taxon>
        <taxon>Dikarya</taxon>
        <taxon>Ascomycota</taxon>
        <taxon>Pezizomycotina</taxon>
        <taxon>Leotiomycetes</taxon>
        <taxon>Helotiales</taxon>
        <taxon>Pleuroascaceae</taxon>
        <taxon>Venustampulla</taxon>
    </lineage>
</organism>
<feature type="chain" id="PRO_5016563151" description="Transmembrane 9 superfamily member" evidence="2">
    <location>
        <begin position="17"/>
        <end position="212"/>
    </location>
</feature>
<dbReference type="OrthoDB" id="2150604at2759"/>
<evidence type="ECO:0000256" key="2">
    <source>
        <dbReference type="SAM" id="SignalP"/>
    </source>
</evidence>
<keyword evidence="2" id="KW-0732">Signal</keyword>
<feature type="signal peptide" evidence="2">
    <location>
        <begin position="1"/>
        <end position="16"/>
    </location>
</feature>
<sequence>MAVLARWWMIFSRISTMPWMCLQAAIEQILQEDDALKQESRLLKWQTLKNSELLNVSFIGTLIASACTGSIQWSSLQTAHWIVSAAWYGTLVFSLMSVMVAFYLSILLSNFSINPSGPKLLLQTLHRSGNKRKARWGSLFALQLPLMLLSYSLIAYVIGLAVMVVQPLWSEPWGDKSLIAIFFLIFLTLSIGGFGAVCQFIYVQCEEVLEVE</sequence>
<gene>
    <name evidence="3" type="ORF">BP5553_06561</name>
</gene>
<evidence type="ECO:0000256" key="1">
    <source>
        <dbReference type="SAM" id="Phobius"/>
    </source>
</evidence>
<keyword evidence="1" id="KW-0812">Transmembrane</keyword>
<feature type="transmembrane region" description="Helical" evidence="1">
    <location>
        <begin position="178"/>
        <end position="203"/>
    </location>
</feature>
<accession>A0A370TK97</accession>
<feature type="transmembrane region" description="Helical" evidence="1">
    <location>
        <begin position="134"/>
        <end position="158"/>
    </location>
</feature>
<evidence type="ECO:0000313" key="4">
    <source>
        <dbReference type="Proteomes" id="UP000254866"/>
    </source>
</evidence>
<reference evidence="3 4" key="1">
    <citation type="journal article" date="2018" name="IMA Fungus">
        <title>IMA Genome-F 9: Draft genome sequence of Annulohypoxylon stygium, Aspergillus mulundensis, Berkeleyomyces basicola (syn. Thielaviopsis basicola), Ceratocystis smalleyi, two Cercospora beticola strains, Coleophoma cylindrospora, Fusarium fracticaudum, Phialophora cf. hyalina, and Morchella septimelata.</title>
        <authorList>
            <person name="Wingfield B.D."/>
            <person name="Bills G.F."/>
            <person name="Dong Y."/>
            <person name="Huang W."/>
            <person name="Nel W.J."/>
            <person name="Swalarsk-Parry B.S."/>
            <person name="Vaghefi N."/>
            <person name="Wilken P.M."/>
            <person name="An Z."/>
            <person name="de Beer Z.W."/>
            <person name="De Vos L."/>
            <person name="Chen L."/>
            <person name="Duong T.A."/>
            <person name="Gao Y."/>
            <person name="Hammerbacher A."/>
            <person name="Kikkert J.R."/>
            <person name="Li Y."/>
            <person name="Li H."/>
            <person name="Li K."/>
            <person name="Li Q."/>
            <person name="Liu X."/>
            <person name="Ma X."/>
            <person name="Naidoo K."/>
            <person name="Pethybridge S.J."/>
            <person name="Sun J."/>
            <person name="Steenkamp E.T."/>
            <person name="van der Nest M.A."/>
            <person name="van Wyk S."/>
            <person name="Wingfield M.J."/>
            <person name="Xiong C."/>
            <person name="Yue Q."/>
            <person name="Zhang X."/>
        </authorList>
    </citation>
    <scope>NUCLEOTIDE SEQUENCE [LARGE SCALE GENOMIC DNA]</scope>
    <source>
        <strain evidence="3 4">BP 5553</strain>
    </source>
</reference>
<keyword evidence="1" id="KW-0472">Membrane</keyword>
<dbReference type="Proteomes" id="UP000254866">
    <property type="component" value="Unassembled WGS sequence"/>
</dbReference>
<dbReference type="GeneID" id="43599410"/>
<dbReference type="EMBL" id="NPIC01000005">
    <property type="protein sequence ID" value="RDL35949.1"/>
    <property type="molecule type" value="Genomic_DNA"/>
</dbReference>
<proteinExistence type="predicted"/>
<keyword evidence="1" id="KW-1133">Transmembrane helix</keyword>
<protein>
    <recommendedName>
        <fullName evidence="5">Transmembrane 9 superfamily member</fullName>
    </recommendedName>
</protein>